<evidence type="ECO:0000259" key="7">
    <source>
        <dbReference type="PROSITE" id="PS51649"/>
    </source>
</evidence>
<keyword evidence="9" id="KW-1185">Reference proteome</keyword>
<feature type="coiled-coil region" evidence="4">
    <location>
        <begin position="543"/>
        <end position="577"/>
    </location>
</feature>
<name>A0AAV5I8K9_9ROSI</name>
<organism evidence="8 9">
    <name type="scientific">Rubroshorea leprosula</name>
    <dbReference type="NCBI Taxonomy" id="152421"/>
    <lineage>
        <taxon>Eukaryota</taxon>
        <taxon>Viridiplantae</taxon>
        <taxon>Streptophyta</taxon>
        <taxon>Embryophyta</taxon>
        <taxon>Tracheophyta</taxon>
        <taxon>Spermatophyta</taxon>
        <taxon>Magnoliopsida</taxon>
        <taxon>eudicotyledons</taxon>
        <taxon>Gunneridae</taxon>
        <taxon>Pentapetalae</taxon>
        <taxon>rosids</taxon>
        <taxon>malvids</taxon>
        <taxon>Malvales</taxon>
        <taxon>Dipterocarpaceae</taxon>
        <taxon>Rubroshorea</taxon>
    </lineage>
</organism>
<evidence type="ECO:0000256" key="4">
    <source>
        <dbReference type="SAM" id="Coils"/>
    </source>
</evidence>
<gene>
    <name evidence="8" type="ORF">SLEP1_g7528</name>
</gene>
<dbReference type="PROSITE" id="PS51649">
    <property type="entry name" value="NPH3"/>
    <property type="match status" value="1"/>
</dbReference>
<dbReference type="InterPro" id="IPR027356">
    <property type="entry name" value="NPH3_dom"/>
</dbReference>
<proteinExistence type="inferred from homology"/>
<feature type="compositionally biased region" description="Polar residues" evidence="5">
    <location>
        <begin position="603"/>
        <end position="614"/>
    </location>
</feature>
<dbReference type="InterPro" id="IPR011333">
    <property type="entry name" value="SKP1/BTB/POZ_sf"/>
</dbReference>
<feature type="domain" description="BTB" evidence="6">
    <location>
        <begin position="28"/>
        <end position="98"/>
    </location>
</feature>
<feature type="region of interest" description="Disordered" evidence="5">
    <location>
        <begin position="603"/>
        <end position="630"/>
    </location>
</feature>
<dbReference type="Gene3D" id="3.30.710.10">
    <property type="entry name" value="Potassium Channel Kv1.1, Chain A"/>
    <property type="match status" value="1"/>
</dbReference>
<dbReference type="PROSITE" id="PS50097">
    <property type="entry name" value="BTB"/>
    <property type="match status" value="1"/>
</dbReference>
<dbReference type="CDD" id="cd18312">
    <property type="entry name" value="BTB_POZ_NPY3-like"/>
    <property type="match status" value="1"/>
</dbReference>
<protein>
    <submittedName>
        <fullName evidence="8">Uncharacterized protein</fullName>
    </submittedName>
</protein>
<evidence type="ECO:0000256" key="2">
    <source>
        <dbReference type="ARBA" id="ARBA00022786"/>
    </source>
</evidence>
<dbReference type="PANTHER" id="PTHR32370">
    <property type="entry name" value="OS12G0117600 PROTEIN"/>
    <property type="match status" value="1"/>
</dbReference>
<dbReference type="AlphaFoldDB" id="A0AAV5I8K9"/>
<evidence type="ECO:0000256" key="1">
    <source>
        <dbReference type="ARBA" id="ARBA00004906"/>
    </source>
</evidence>
<comment type="caution">
    <text evidence="8">The sequence shown here is derived from an EMBL/GenBank/DDBJ whole genome shotgun (WGS) entry which is preliminary data.</text>
</comment>
<dbReference type="InterPro" id="IPR043454">
    <property type="entry name" value="NPH3/RPT2-like"/>
</dbReference>
<dbReference type="Pfam" id="PF00651">
    <property type="entry name" value="BTB"/>
    <property type="match status" value="1"/>
</dbReference>
<dbReference type="Proteomes" id="UP001054252">
    <property type="component" value="Unassembled WGS sequence"/>
</dbReference>
<feature type="compositionally biased region" description="Basic residues" evidence="5">
    <location>
        <begin position="615"/>
        <end position="630"/>
    </location>
</feature>
<reference evidence="8 9" key="1">
    <citation type="journal article" date="2021" name="Commun. Biol.">
        <title>The genome of Shorea leprosula (Dipterocarpaceae) highlights the ecological relevance of drought in aseasonal tropical rainforests.</title>
        <authorList>
            <person name="Ng K.K.S."/>
            <person name="Kobayashi M.J."/>
            <person name="Fawcett J.A."/>
            <person name="Hatakeyama M."/>
            <person name="Paape T."/>
            <person name="Ng C.H."/>
            <person name="Ang C.C."/>
            <person name="Tnah L.H."/>
            <person name="Lee C.T."/>
            <person name="Nishiyama T."/>
            <person name="Sese J."/>
            <person name="O'Brien M.J."/>
            <person name="Copetti D."/>
            <person name="Mohd Noor M.I."/>
            <person name="Ong R.C."/>
            <person name="Putra M."/>
            <person name="Sireger I.Z."/>
            <person name="Indrioko S."/>
            <person name="Kosugi Y."/>
            <person name="Izuno A."/>
            <person name="Isagi Y."/>
            <person name="Lee S.L."/>
            <person name="Shimizu K.K."/>
        </authorList>
    </citation>
    <scope>NUCLEOTIDE SEQUENCE [LARGE SCALE GENOMIC DNA]</scope>
    <source>
        <strain evidence="8">214</strain>
    </source>
</reference>
<sequence>MACMKLGSKTDAFQRQGQAWFCTTGLPSDIVVEVGEMSFHLHKFPLLSRSGVMERLISEASDEGEQKCSINLPEIPGGAKTFELVAKFCYGVKLELTASNVVYLRGAAEHLEMTEEYVEGNLITQTETFLNQVVLRNWKDSLRALQTCDDILSYADEQHITQRCIESLAMKASTDPNLFGWPMVEHGVPMQSPGGSVLWNGISTGARPKNTNSDWWYEDASTLSLPLYKRLITLMESRGIRQEFIAGSLTFYAKRYLPGLNRRQGANDSSTRPAPVALGAPPSEGEQKLLLEEIDSLLPMQKGLVSIKFLSGLLRTAMILRSNPSCISNLEKRIGMQLDQATLEDLLMPNFSYSMETLYNVDCLQRILEHFLAMDQITGGASPCSVDDGQLIGSPSLAPITMVAKLIDGYLAEVAPDVNLKPPKFQALAASVPDYARPLDDGLYRAIDIYLKSHPWLSESEREQLCRLMDCQKLSLEACTHAAQNERLPLRIVVQVLFFEQLQLRTSIAGCFLVSDNLDGSRQLRSGFAGSNEGGWTTAVRENQVLKVGMDNMRMRVSELEKECSNMRQAIEKLGQVKGTNTWGNVSKKFGFKLKSQMCSAQEGSVSKQNSVNGRNRHHGKHKKNFSQDV</sequence>
<evidence type="ECO:0000256" key="5">
    <source>
        <dbReference type="SAM" id="MobiDB-lite"/>
    </source>
</evidence>
<dbReference type="EMBL" id="BPVZ01000007">
    <property type="protein sequence ID" value="GKU93981.1"/>
    <property type="molecule type" value="Genomic_DNA"/>
</dbReference>
<evidence type="ECO:0000259" key="6">
    <source>
        <dbReference type="PROSITE" id="PS50097"/>
    </source>
</evidence>
<dbReference type="SMART" id="SM00225">
    <property type="entry name" value="BTB"/>
    <property type="match status" value="1"/>
</dbReference>
<keyword evidence="2" id="KW-0833">Ubl conjugation pathway</keyword>
<feature type="domain" description="NPH3" evidence="7">
    <location>
        <begin position="214"/>
        <end position="503"/>
    </location>
</feature>
<comment type="pathway">
    <text evidence="1">Protein modification; protein ubiquitination.</text>
</comment>
<evidence type="ECO:0000256" key="3">
    <source>
        <dbReference type="PROSITE-ProRule" id="PRU00982"/>
    </source>
</evidence>
<accession>A0AAV5I8K9</accession>
<comment type="similarity">
    <text evidence="3">Belongs to the NPH3 family.</text>
</comment>
<keyword evidence="4" id="KW-0175">Coiled coil</keyword>
<dbReference type="InterPro" id="IPR000210">
    <property type="entry name" value="BTB/POZ_dom"/>
</dbReference>
<dbReference type="Pfam" id="PF03000">
    <property type="entry name" value="NPH3"/>
    <property type="match status" value="1"/>
</dbReference>
<dbReference type="SUPFAM" id="SSF54695">
    <property type="entry name" value="POZ domain"/>
    <property type="match status" value="1"/>
</dbReference>
<evidence type="ECO:0000313" key="9">
    <source>
        <dbReference type="Proteomes" id="UP001054252"/>
    </source>
</evidence>
<evidence type="ECO:0000313" key="8">
    <source>
        <dbReference type="EMBL" id="GKU93981.1"/>
    </source>
</evidence>